<evidence type="ECO:0000259" key="2">
    <source>
        <dbReference type="Pfam" id="PF07331"/>
    </source>
</evidence>
<dbReference type="Pfam" id="PF07331">
    <property type="entry name" value="TctB"/>
    <property type="match status" value="1"/>
</dbReference>
<feature type="domain" description="DUF1468" evidence="2">
    <location>
        <begin position="10"/>
        <end position="156"/>
    </location>
</feature>
<dbReference type="Proteomes" id="UP000186216">
    <property type="component" value="Unassembled WGS sequence"/>
</dbReference>
<protein>
    <submittedName>
        <fullName evidence="3">Tripartite tricarboxylate transporter TctB family protein</fullName>
    </submittedName>
</protein>
<dbReference type="EMBL" id="CP067140">
    <property type="protein sequence ID" value="WCR03294.1"/>
    <property type="molecule type" value="Genomic_DNA"/>
</dbReference>
<keyword evidence="1" id="KW-0812">Transmembrane</keyword>
<dbReference type="Proteomes" id="UP001215549">
    <property type="component" value="Chromosome"/>
</dbReference>
<dbReference type="EMBL" id="FTOU01000001">
    <property type="protein sequence ID" value="SIS50916.1"/>
    <property type="molecule type" value="Genomic_DNA"/>
</dbReference>
<dbReference type="AlphaFoldDB" id="A0AA45W0T7"/>
<name>A0AA45W0T7_9RHOB</name>
<organism evidence="3 5">
    <name type="scientific">Paracoccus saliphilus</name>
    <dbReference type="NCBI Taxonomy" id="405559"/>
    <lineage>
        <taxon>Bacteria</taxon>
        <taxon>Pseudomonadati</taxon>
        <taxon>Pseudomonadota</taxon>
        <taxon>Alphaproteobacteria</taxon>
        <taxon>Rhodobacterales</taxon>
        <taxon>Paracoccaceae</taxon>
        <taxon>Paracoccus</taxon>
    </lineage>
</organism>
<dbReference type="InterPro" id="IPR009936">
    <property type="entry name" value="DUF1468"/>
</dbReference>
<sequence>MVKATLRGLCMAAFFAVVVWALIPVYVPRPAFIPGFAPPPDFWPRAVSIAGLALGLISASMALMGKTPPLNVEEIQEGTEPVRVLILRFVAALMALAAFVVLTEYLGFLLAAMVLTAATILLTGERRLLVWAGFCAVVVPLALQLFFSKALGTQFPPGLLFH</sequence>
<gene>
    <name evidence="4" type="ORF">JHX88_00440</name>
    <name evidence="3" type="ORF">SAMN05421772_101156</name>
</gene>
<feature type="transmembrane region" description="Helical" evidence="1">
    <location>
        <begin position="42"/>
        <end position="64"/>
    </location>
</feature>
<evidence type="ECO:0000313" key="6">
    <source>
        <dbReference type="Proteomes" id="UP001215549"/>
    </source>
</evidence>
<feature type="transmembrane region" description="Helical" evidence="1">
    <location>
        <begin position="108"/>
        <end position="124"/>
    </location>
</feature>
<reference evidence="3 5" key="1">
    <citation type="submission" date="2017-01" db="EMBL/GenBank/DDBJ databases">
        <authorList>
            <person name="Varghese N."/>
            <person name="Submissions S."/>
        </authorList>
    </citation>
    <scope>NUCLEOTIDE SEQUENCE [LARGE SCALE GENOMIC DNA]</scope>
    <source>
        <strain evidence="3 5">DSM 18447</strain>
    </source>
</reference>
<evidence type="ECO:0000313" key="3">
    <source>
        <dbReference type="EMBL" id="SIS50916.1"/>
    </source>
</evidence>
<evidence type="ECO:0000256" key="1">
    <source>
        <dbReference type="SAM" id="Phobius"/>
    </source>
</evidence>
<feature type="transmembrane region" description="Helical" evidence="1">
    <location>
        <begin position="9"/>
        <end position="27"/>
    </location>
</feature>
<keyword evidence="1" id="KW-1133">Transmembrane helix</keyword>
<evidence type="ECO:0000313" key="4">
    <source>
        <dbReference type="EMBL" id="WCR03294.1"/>
    </source>
</evidence>
<reference evidence="4 6" key="2">
    <citation type="submission" date="2021-01" db="EMBL/GenBank/DDBJ databases">
        <title>Biogeographic distribution of Paracoccus.</title>
        <authorList>
            <person name="Hollensteiner J."/>
            <person name="Leineberger J."/>
            <person name="Brinkhoff T."/>
            <person name="Daniel R."/>
        </authorList>
    </citation>
    <scope>NUCLEOTIDE SEQUENCE [LARGE SCALE GENOMIC DNA]</scope>
    <source>
        <strain evidence="4 6">DSM 18447</strain>
    </source>
</reference>
<accession>A0AA45W0T7</accession>
<keyword evidence="6" id="KW-1185">Reference proteome</keyword>
<feature type="transmembrane region" description="Helical" evidence="1">
    <location>
        <begin position="85"/>
        <end position="102"/>
    </location>
</feature>
<feature type="transmembrane region" description="Helical" evidence="1">
    <location>
        <begin position="129"/>
        <end position="147"/>
    </location>
</feature>
<dbReference type="RefSeq" id="WP_076522296.1">
    <property type="nucleotide sequence ID" value="NZ_CP067140.1"/>
</dbReference>
<keyword evidence="1" id="KW-0472">Membrane</keyword>
<proteinExistence type="predicted"/>
<evidence type="ECO:0000313" key="5">
    <source>
        <dbReference type="Proteomes" id="UP000186216"/>
    </source>
</evidence>